<dbReference type="Pfam" id="PF01292">
    <property type="entry name" value="Ni_hydr_CYTB"/>
    <property type="match status" value="1"/>
</dbReference>
<dbReference type="PANTHER" id="PTHR30485:SF0">
    <property type="entry name" value="NI_FE-HYDROGENASE 1 B-TYPE CYTOCHROME SUBUNIT-RELATED"/>
    <property type="match status" value="1"/>
</dbReference>
<dbReference type="GO" id="GO:0020037">
    <property type="term" value="F:heme binding"/>
    <property type="evidence" value="ECO:0007669"/>
    <property type="project" value="TreeGrafter"/>
</dbReference>
<dbReference type="InterPro" id="IPR016174">
    <property type="entry name" value="Di-haem_cyt_TM"/>
</dbReference>
<evidence type="ECO:0000256" key="7">
    <source>
        <dbReference type="ARBA" id="ARBA00022723"/>
    </source>
</evidence>
<evidence type="ECO:0000256" key="2">
    <source>
        <dbReference type="ARBA" id="ARBA00008622"/>
    </source>
</evidence>
<dbReference type="GO" id="GO:0022904">
    <property type="term" value="P:respiratory electron transport chain"/>
    <property type="evidence" value="ECO:0007669"/>
    <property type="project" value="InterPro"/>
</dbReference>
<protein>
    <submittedName>
        <fullName evidence="14">Ni/Fe-hydrogenase, B-type cytochrome subunit</fullName>
    </submittedName>
</protein>
<evidence type="ECO:0000256" key="4">
    <source>
        <dbReference type="ARBA" id="ARBA00022475"/>
    </source>
</evidence>
<name>A7I1N6_CAMHC</name>
<dbReference type="NCBIfam" id="TIGR02125">
    <property type="entry name" value="CytB-hydogenase"/>
    <property type="match status" value="1"/>
</dbReference>
<keyword evidence="5" id="KW-0349">Heme</keyword>
<dbReference type="PROSITE" id="PS00882">
    <property type="entry name" value="NI_HGENASE_CYTB_1"/>
    <property type="match status" value="1"/>
</dbReference>
<dbReference type="GO" id="GO:0005506">
    <property type="term" value="F:iron ion binding"/>
    <property type="evidence" value="ECO:0007669"/>
    <property type="project" value="InterPro"/>
</dbReference>
<keyword evidence="11 12" id="KW-0472">Membrane</keyword>
<proteinExistence type="inferred from homology"/>
<evidence type="ECO:0000256" key="12">
    <source>
        <dbReference type="SAM" id="Phobius"/>
    </source>
</evidence>
<feature type="transmembrane region" description="Helical" evidence="12">
    <location>
        <begin position="59"/>
        <end position="79"/>
    </location>
</feature>
<evidence type="ECO:0000313" key="14">
    <source>
        <dbReference type="EMBL" id="ABS51511.1"/>
    </source>
</evidence>
<dbReference type="PANTHER" id="PTHR30485">
    <property type="entry name" value="NI/FE-HYDROGENASE 1 B-TYPE CYTOCHROME SUBUNIT"/>
    <property type="match status" value="1"/>
</dbReference>
<dbReference type="OrthoDB" id="197262at2"/>
<evidence type="ECO:0000256" key="6">
    <source>
        <dbReference type="ARBA" id="ARBA00022692"/>
    </source>
</evidence>
<accession>A7I1N6</accession>
<dbReference type="KEGG" id="cha:CHAB381_0863"/>
<comment type="subcellular location">
    <subcellularLocation>
        <location evidence="1">Cell membrane</location>
        <topology evidence="1">Multi-pass membrane protein</topology>
    </subcellularLocation>
</comment>
<comment type="similarity">
    <text evidence="2">Belongs to the HupC/HyaC/HydC family.</text>
</comment>
<evidence type="ECO:0000259" key="13">
    <source>
        <dbReference type="Pfam" id="PF01292"/>
    </source>
</evidence>
<evidence type="ECO:0000256" key="5">
    <source>
        <dbReference type="ARBA" id="ARBA00022617"/>
    </source>
</evidence>
<organism evidence="14 15">
    <name type="scientific">Campylobacter hominis (strain ATCC BAA-381 / DSM 21671 / CCUG 45161 / LMG 19568 / NCTC 13146 / CH001A)</name>
    <dbReference type="NCBI Taxonomy" id="360107"/>
    <lineage>
        <taxon>Bacteria</taxon>
        <taxon>Pseudomonadati</taxon>
        <taxon>Campylobacterota</taxon>
        <taxon>Epsilonproteobacteria</taxon>
        <taxon>Campylobacterales</taxon>
        <taxon>Campylobacteraceae</taxon>
        <taxon>Campylobacter</taxon>
    </lineage>
</organism>
<dbReference type="RefSeq" id="WP_012108718.1">
    <property type="nucleotide sequence ID" value="NC_009714.1"/>
</dbReference>
<keyword evidence="7" id="KW-0479">Metal-binding</keyword>
<dbReference type="Proteomes" id="UP000002407">
    <property type="component" value="Chromosome"/>
</dbReference>
<dbReference type="HOGENOM" id="CLU_075520_0_2_7"/>
<dbReference type="SUPFAM" id="SSF81342">
    <property type="entry name" value="Transmembrane di-heme cytochromes"/>
    <property type="match status" value="1"/>
</dbReference>
<dbReference type="Gene3D" id="1.20.950.20">
    <property type="entry name" value="Transmembrane di-heme cytochromes, Chain C"/>
    <property type="match status" value="1"/>
</dbReference>
<dbReference type="GO" id="GO:0005886">
    <property type="term" value="C:plasma membrane"/>
    <property type="evidence" value="ECO:0007669"/>
    <property type="project" value="UniProtKB-SubCell"/>
</dbReference>
<keyword evidence="8" id="KW-0249">Electron transport</keyword>
<keyword evidence="9 12" id="KW-1133">Transmembrane helix</keyword>
<feature type="transmembrane region" description="Helical" evidence="12">
    <location>
        <begin position="21"/>
        <end position="39"/>
    </location>
</feature>
<feature type="transmembrane region" description="Helical" evidence="12">
    <location>
        <begin position="124"/>
        <end position="148"/>
    </location>
</feature>
<keyword evidence="4" id="KW-1003">Cell membrane</keyword>
<evidence type="ECO:0000256" key="9">
    <source>
        <dbReference type="ARBA" id="ARBA00022989"/>
    </source>
</evidence>
<keyword evidence="10" id="KW-0408">Iron</keyword>
<gene>
    <name evidence="14" type="primary">cybH</name>
    <name evidence="14" type="ordered locus">CHAB381_0863</name>
</gene>
<dbReference type="InterPro" id="IPR000516">
    <property type="entry name" value="Ni-dep_Hydgase_cyt-B"/>
</dbReference>
<evidence type="ECO:0000313" key="15">
    <source>
        <dbReference type="Proteomes" id="UP000002407"/>
    </source>
</evidence>
<dbReference type="EMBL" id="CP000776">
    <property type="protein sequence ID" value="ABS51511.1"/>
    <property type="molecule type" value="Genomic_DNA"/>
</dbReference>
<dbReference type="GO" id="GO:0009055">
    <property type="term" value="F:electron transfer activity"/>
    <property type="evidence" value="ECO:0007669"/>
    <property type="project" value="InterPro"/>
</dbReference>
<reference evidence="15" key="1">
    <citation type="submission" date="2007-07" db="EMBL/GenBank/DDBJ databases">
        <title>Complete genome sequence of Campylobacter hominis ATCC BAA-381, a commensal isolated from the human gastrointestinal tract.</title>
        <authorList>
            <person name="Fouts D.E."/>
            <person name="Mongodin E.F."/>
            <person name="Puiu D."/>
            <person name="Sebastian Y."/>
            <person name="Miller W.G."/>
            <person name="Mandrell R.E."/>
            <person name="Nelson K.E."/>
        </authorList>
    </citation>
    <scope>NUCLEOTIDE SEQUENCE [LARGE SCALE GENOMIC DNA]</scope>
    <source>
        <strain evidence="15">ATCC BAA-381 / LMG 19568 / NCTC 13146 / CH001A</strain>
    </source>
</reference>
<dbReference type="InterPro" id="IPR011577">
    <property type="entry name" value="Cyt_b561_bac/Ni-Hgenase"/>
</dbReference>
<dbReference type="STRING" id="360107.CHAB381_0863"/>
<evidence type="ECO:0000256" key="1">
    <source>
        <dbReference type="ARBA" id="ARBA00004651"/>
    </source>
</evidence>
<feature type="transmembrane region" description="Helical" evidence="12">
    <location>
        <begin position="176"/>
        <end position="197"/>
    </location>
</feature>
<keyword evidence="6 12" id="KW-0812">Transmembrane</keyword>
<evidence type="ECO:0000256" key="3">
    <source>
        <dbReference type="ARBA" id="ARBA00022448"/>
    </source>
</evidence>
<dbReference type="eggNOG" id="COG1969">
    <property type="taxonomic scope" value="Bacteria"/>
</dbReference>
<dbReference type="PRINTS" id="PR00161">
    <property type="entry name" value="NIHGNASECYTB"/>
</dbReference>
<evidence type="ECO:0000256" key="11">
    <source>
        <dbReference type="ARBA" id="ARBA00023136"/>
    </source>
</evidence>
<evidence type="ECO:0000256" key="10">
    <source>
        <dbReference type="ARBA" id="ARBA00023004"/>
    </source>
</evidence>
<sequence>MKRSTEYEFSIGLRLTHWIRALCIFALVITGYYIAYVFIAPEPSSEPNVFLQAKIRFVHLVTGFLLIGATIFKCYLFIFDKKSRKELISVADFLSPKIWFEQIKYYLFLGKHPKLRGVYNPLQFAAYIAFYLILAFILITGMILYMHVYHEGLGGFVYDILRPLEVYMGGLSEVRMIHHICTDCIIVFVPIHVYMAVFNAIKGKEGALDAIVSGYKFPKEV</sequence>
<feature type="domain" description="Cytochrome b561 bacterial/Ni-hydrogenase" evidence="13">
    <location>
        <begin position="9"/>
        <end position="214"/>
    </location>
</feature>
<dbReference type="InterPro" id="IPR051542">
    <property type="entry name" value="Hydrogenase_cytochrome"/>
</dbReference>
<evidence type="ECO:0000256" key="8">
    <source>
        <dbReference type="ARBA" id="ARBA00022982"/>
    </source>
</evidence>
<keyword evidence="3" id="KW-0813">Transport</keyword>
<keyword evidence="15" id="KW-1185">Reference proteome</keyword>
<dbReference type="AlphaFoldDB" id="A7I1N6"/>